<feature type="signal peptide" evidence="7">
    <location>
        <begin position="1"/>
        <end position="18"/>
    </location>
</feature>
<dbReference type="PROSITE" id="PS51257">
    <property type="entry name" value="PROKAR_LIPOPROTEIN"/>
    <property type="match status" value="1"/>
</dbReference>
<dbReference type="PANTHER" id="PTHR30429">
    <property type="entry name" value="D-METHIONINE-BINDING LIPOPROTEIN METQ"/>
    <property type="match status" value="1"/>
</dbReference>
<keyword evidence="9" id="KW-1185">Reference proteome</keyword>
<evidence type="ECO:0000256" key="5">
    <source>
        <dbReference type="ARBA" id="ARBA00023288"/>
    </source>
</evidence>
<dbReference type="SUPFAM" id="SSF53850">
    <property type="entry name" value="Periplasmic binding protein-like II"/>
    <property type="match status" value="1"/>
</dbReference>
<protein>
    <recommendedName>
        <fullName evidence="6">Lipoprotein</fullName>
    </recommendedName>
</protein>
<dbReference type="Pfam" id="PF03180">
    <property type="entry name" value="Lipoprotein_9"/>
    <property type="match status" value="1"/>
</dbReference>
<sequence>MKKLLSFAVISLLVLVLAACGSNGDGGNGSGDGKGIKEGKLVVGASNVPHAEILEEAAPLLEEKGIELEIKTFSDYVIPNQALKDKDLDANFFQHEPYLKSQIADNGYEFESAGGVHIEPIGVYSKKHDSLEDLPKGAEILMSNSVADHGRILSMLQEKGLITLKKGVEKTAATVEDIEKNPKDLQFNTQFEAAFLPQAYLNGDGDAVLINGNYALGADIDPAKEAIALESPEDNPYVNLVVVRSEDKDNEQIKALVEVLQSEDIKKFIEEKYQGTVIPAGE</sequence>
<evidence type="ECO:0000256" key="7">
    <source>
        <dbReference type="SAM" id="SignalP"/>
    </source>
</evidence>
<evidence type="ECO:0000313" key="8">
    <source>
        <dbReference type="EMBL" id="MBM7618160.1"/>
    </source>
</evidence>
<reference evidence="8 9" key="1">
    <citation type="submission" date="2021-01" db="EMBL/GenBank/DDBJ databases">
        <title>Genomic Encyclopedia of Type Strains, Phase IV (KMG-IV): sequencing the most valuable type-strain genomes for metagenomic binning, comparative biology and taxonomic classification.</title>
        <authorList>
            <person name="Goeker M."/>
        </authorList>
    </citation>
    <scope>NUCLEOTIDE SEQUENCE [LARGE SCALE GENOMIC DNA]</scope>
    <source>
        <strain evidence="8 9">DSM 25879</strain>
    </source>
</reference>
<dbReference type="Proteomes" id="UP000737402">
    <property type="component" value="Unassembled WGS sequence"/>
</dbReference>
<proteinExistence type="inferred from homology"/>
<name>A0ABS2NU26_9BACI</name>
<feature type="chain" id="PRO_5046936302" description="Lipoprotein" evidence="7">
    <location>
        <begin position="19"/>
        <end position="282"/>
    </location>
</feature>
<dbReference type="PIRSF" id="PIRSF002854">
    <property type="entry name" value="MetQ"/>
    <property type="match status" value="1"/>
</dbReference>
<dbReference type="RefSeq" id="WP_204412302.1">
    <property type="nucleotide sequence ID" value="NZ_JAFBED010000001.1"/>
</dbReference>
<evidence type="ECO:0000256" key="4">
    <source>
        <dbReference type="ARBA" id="ARBA00023139"/>
    </source>
</evidence>
<evidence type="ECO:0000256" key="3">
    <source>
        <dbReference type="ARBA" id="ARBA00023136"/>
    </source>
</evidence>
<evidence type="ECO:0000256" key="1">
    <source>
        <dbReference type="ARBA" id="ARBA00004635"/>
    </source>
</evidence>
<keyword evidence="2 7" id="KW-0732">Signal</keyword>
<keyword evidence="3" id="KW-0472">Membrane</keyword>
<gene>
    <name evidence="8" type="ORF">JOC95_000002</name>
</gene>
<comment type="subcellular location">
    <subcellularLocation>
        <location evidence="1">Membrane</location>
        <topology evidence="1">Lipid-anchor</topology>
    </subcellularLocation>
</comment>
<dbReference type="Gene3D" id="3.40.190.10">
    <property type="entry name" value="Periplasmic binding protein-like II"/>
    <property type="match status" value="2"/>
</dbReference>
<comment type="caution">
    <text evidence="8">The sequence shown here is derived from an EMBL/GenBank/DDBJ whole genome shotgun (WGS) entry which is preliminary data.</text>
</comment>
<dbReference type="CDD" id="cd13597">
    <property type="entry name" value="PBP2_lipoprotein_Tp32"/>
    <property type="match status" value="1"/>
</dbReference>
<evidence type="ECO:0000256" key="2">
    <source>
        <dbReference type="ARBA" id="ARBA00022729"/>
    </source>
</evidence>
<organism evidence="8 9">
    <name type="scientific">Sutcliffiella tianshenii</name>
    <dbReference type="NCBI Taxonomy" id="1463404"/>
    <lineage>
        <taxon>Bacteria</taxon>
        <taxon>Bacillati</taxon>
        <taxon>Bacillota</taxon>
        <taxon>Bacilli</taxon>
        <taxon>Bacillales</taxon>
        <taxon>Bacillaceae</taxon>
        <taxon>Sutcliffiella</taxon>
    </lineage>
</organism>
<dbReference type="EMBL" id="JAFBED010000001">
    <property type="protein sequence ID" value="MBM7618160.1"/>
    <property type="molecule type" value="Genomic_DNA"/>
</dbReference>
<keyword evidence="4" id="KW-0564">Palmitate</keyword>
<dbReference type="PANTHER" id="PTHR30429:SF0">
    <property type="entry name" value="METHIONINE-BINDING LIPOPROTEIN METQ"/>
    <property type="match status" value="1"/>
</dbReference>
<keyword evidence="5 6" id="KW-0449">Lipoprotein</keyword>
<dbReference type="InterPro" id="IPR004872">
    <property type="entry name" value="Lipoprotein_NlpA"/>
</dbReference>
<comment type="similarity">
    <text evidence="6">Belongs to the nlpA lipoprotein family.</text>
</comment>
<evidence type="ECO:0000313" key="9">
    <source>
        <dbReference type="Proteomes" id="UP000737402"/>
    </source>
</evidence>
<evidence type="ECO:0000256" key="6">
    <source>
        <dbReference type="PIRNR" id="PIRNR002854"/>
    </source>
</evidence>
<accession>A0ABS2NU26</accession>